<dbReference type="InterPro" id="IPR045584">
    <property type="entry name" value="Pilin-like"/>
</dbReference>
<evidence type="ECO:0008006" key="4">
    <source>
        <dbReference type="Google" id="ProtNLM"/>
    </source>
</evidence>
<reference evidence="3" key="1">
    <citation type="submission" date="2017-09" db="EMBL/GenBank/DDBJ databases">
        <title>Depth-based differentiation of microbial function through sediment-hosted aquifers and enrichment of novel symbionts in the deep terrestrial subsurface.</title>
        <authorList>
            <person name="Probst A.J."/>
            <person name="Ladd B."/>
            <person name="Jarett J.K."/>
            <person name="Geller-Mcgrath D.E."/>
            <person name="Sieber C.M.K."/>
            <person name="Emerson J.B."/>
            <person name="Anantharaman K."/>
            <person name="Thomas B.C."/>
            <person name="Malmstrom R."/>
            <person name="Stieglmeier M."/>
            <person name="Klingl A."/>
            <person name="Woyke T."/>
            <person name="Ryan C.M."/>
            <person name="Banfield J.F."/>
        </authorList>
    </citation>
    <scope>NUCLEOTIDE SEQUENCE [LARGE SCALE GENOMIC DNA]</scope>
</reference>
<evidence type="ECO:0000313" key="3">
    <source>
        <dbReference type="Proteomes" id="UP000230758"/>
    </source>
</evidence>
<feature type="transmembrane region" description="Helical" evidence="1">
    <location>
        <begin position="24"/>
        <end position="48"/>
    </location>
</feature>
<dbReference type="Pfam" id="PF07963">
    <property type="entry name" value="N_methyl"/>
    <property type="match status" value="1"/>
</dbReference>
<dbReference type="AlphaFoldDB" id="A0A2M7WST2"/>
<accession>A0A2M7WST2</accession>
<keyword evidence="1" id="KW-1133">Transmembrane helix</keyword>
<evidence type="ECO:0000256" key="1">
    <source>
        <dbReference type="SAM" id="Phobius"/>
    </source>
</evidence>
<proteinExistence type="predicted"/>
<dbReference type="Gene3D" id="3.30.700.10">
    <property type="entry name" value="Glycoprotein, Type 4 Pilin"/>
    <property type="match status" value="1"/>
</dbReference>
<dbReference type="NCBIfam" id="TIGR02532">
    <property type="entry name" value="IV_pilin_GFxxxE"/>
    <property type="match status" value="1"/>
</dbReference>
<keyword evidence="1" id="KW-0812">Transmembrane</keyword>
<dbReference type="Proteomes" id="UP000230758">
    <property type="component" value="Unassembled WGS sequence"/>
</dbReference>
<dbReference type="InterPro" id="IPR012902">
    <property type="entry name" value="N_methyl_site"/>
</dbReference>
<dbReference type="PROSITE" id="PS00409">
    <property type="entry name" value="PROKAR_NTER_METHYL"/>
    <property type="match status" value="1"/>
</dbReference>
<name>A0A2M7WST2_9BACT</name>
<dbReference type="SUPFAM" id="SSF54523">
    <property type="entry name" value="Pili subunits"/>
    <property type="match status" value="1"/>
</dbReference>
<keyword evidence="1" id="KW-0472">Membrane</keyword>
<gene>
    <name evidence="2" type="ORF">CO185_00525</name>
</gene>
<sequence>MKLPNISTQDKKKWSTPSVDQQGFTLVEILIVMAIIAFIAVIGMITSLDTLNRYIFRSDTDKVVSLLQKARSSAMNNVNEKEYGVVLDDPDNLILFRETLGTSYDYKVEKSKTATYKLDDCPDKQAVFERLTGNTADCIIEIIDGNKASTITINNQGGINY</sequence>
<dbReference type="EMBL" id="PFXF01000010">
    <property type="protein sequence ID" value="PJA33068.1"/>
    <property type="molecule type" value="Genomic_DNA"/>
</dbReference>
<organism evidence="2 3">
    <name type="scientific">Candidatus Zambryskibacteria bacterium CG_4_9_14_3_um_filter_42_15</name>
    <dbReference type="NCBI Taxonomy" id="1975112"/>
    <lineage>
        <taxon>Bacteria</taxon>
        <taxon>Candidatus Zambryskiibacteriota</taxon>
    </lineage>
</organism>
<protein>
    <recommendedName>
        <fullName evidence="4">Type II secretion system protein GspH</fullName>
    </recommendedName>
</protein>
<evidence type="ECO:0000313" key="2">
    <source>
        <dbReference type="EMBL" id="PJA33068.1"/>
    </source>
</evidence>
<comment type="caution">
    <text evidence="2">The sequence shown here is derived from an EMBL/GenBank/DDBJ whole genome shotgun (WGS) entry which is preliminary data.</text>
</comment>